<proteinExistence type="predicted"/>
<name>A0AAP0KNB4_9MAGN</name>
<evidence type="ECO:0000256" key="1">
    <source>
        <dbReference type="SAM" id="SignalP"/>
    </source>
</evidence>
<feature type="signal peptide" evidence="1">
    <location>
        <begin position="1"/>
        <end position="19"/>
    </location>
</feature>
<evidence type="ECO:0000313" key="3">
    <source>
        <dbReference type="Proteomes" id="UP001417504"/>
    </source>
</evidence>
<sequence length="84" mass="10049">MSLFLLPCCNLLQVPFVLAGNSHFDKVCYKRKVPDKLYLLSQFMNIYNPFRLLSIHFYRPFSFKRTLWSIERREDSASWKGGRI</sequence>
<evidence type="ECO:0000313" key="2">
    <source>
        <dbReference type="EMBL" id="KAK9155641.1"/>
    </source>
</evidence>
<organism evidence="2 3">
    <name type="scientific">Stephania japonica</name>
    <dbReference type="NCBI Taxonomy" id="461633"/>
    <lineage>
        <taxon>Eukaryota</taxon>
        <taxon>Viridiplantae</taxon>
        <taxon>Streptophyta</taxon>
        <taxon>Embryophyta</taxon>
        <taxon>Tracheophyta</taxon>
        <taxon>Spermatophyta</taxon>
        <taxon>Magnoliopsida</taxon>
        <taxon>Ranunculales</taxon>
        <taxon>Menispermaceae</taxon>
        <taxon>Menispermoideae</taxon>
        <taxon>Cissampelideae</taxon>
        <taxon>Stephania</taxon>
    </lineage>
</organism>
<reference evidence="2 3" key="1">
    <citation type="submission" date="2024-01" db="EMBL/GenBank/DDBJ databases">
        <title>Genome assemblies of Stephania.</title>
        <authorList>
            <person name="Yang L."/>
        </authorList>
    </citation>
    <scope>NUCLEOTIDE SEQUENCE [LARGE SCALE GENOMIC DNA]</scope>
    <source>
        <strain evidence="2">QJT</strain>
        <tissue evidence="2">Leaf</tissue>
    </source>
</reference>
<keyword evidence="1" id="KW-0732">Signal</keyword>
<dbReference type="AlphaFoldDB" id="A0AAP0KNB4"/>
<feature type="chain" id="PRO_5042998236" description="Secreted protein" evidence="1">
    <location>
        <begin position="20"/>
        <end position="84"/>
    </location>
</feature>
<dbReference type="Proteomes" id="UP001417504">
    <property type="component" value="Unassembled WGS sequence"/>
</dbReference>
<gene>
    <name evidence="2" type="ORF">Sjap_003121</name>
</gene>
<protein>
    <recommendedName>
        <fullName evidence="4">Secreted protein</fullName>
    </recommendedName>
</protein>
<accession>A0AAP0KNB4</accession>
<evidence type="ECO:0008006" key="4">
    <source>
        <dbReference type="Google" id="ProtNLM"/>
    </source>
</evidence>
<keyword evidence="3" id="KW-1185">Reference proteome</keyword>
<dbReference type="EMBL" id="JBBNAE010000001">
    <property type="protein sequence ID" value="KAK9155641.1"/>
    <property type="molecule type" value="Genomic_DNA"/>
</dbReference>
<comment type="caution">
    <text evidence="2">The sequence shown here is derived from an EMBL/GenBank/DDBJ whole genome shotgun (WGS) entry which is preliminary data.</text>
</comment>